<dbReference type="PANTHER" id="PTHR45526">
    <property type="entry name" value="TRANSCRIPTIONAL REGULATORY PROTEIN DPIA"/>
    <property type="match status" value="1"/>
</dbReference>
<dbReference type="Gene3D" id="3.40.50.2300">
    <property type="match status" value="1"/>
</dbReference>
<keyword evidence="7 10" id="KW-0010">Activator</keyword>
<dbReference type="RefSeq" id="WP_047810635.1">
    <property type="nucleotide sequence ID" value="NZ_LDZY01000009.1"/>
</dbReference>
<evidence type="ECO:0000256" key="2">
    <source>
        <dbReference type="ARBA" id="ARBA00022490"/>
    </source>
</evidence>
<dbReference type="PROSITE" id="PS50110">
    <property type="entry name" value="RESPONSE_REGULATORY"/>
    <property type="match status" value="1"/>
</dbReference>
<comment type="subcellular location">
    <subcellularLocation>
        <location evidence="1 10">Cytoplasm</location>
    </subcellularLocation>
</comment>
<dbReference type="SUPFAM" id="SSF46785">
    <property type="entry name" value="Winged helix' DNA-binding domain"/>
    <property type="match status" value="1"/>
</dbReference>
<dbReference type="PANTHER" id="PTHR45526:SF1">
    <property type="entry name" value="TRANSCRIPTIONAL REGULATORY PROTEIN DCUR-RELATED"/>
    <property type="match status" value="1"/>
</dbReference>
<dbReference type="Proteomes" id="UP000036356">
    <property type="component" value="Unassembled WGS sequence"/>
</dbReference>
<evidence type="ECO:0000259" key="12">
    <source>
        <dbReference type="PROSITE" id="PS50110"/>
    </source>
</evidence>
<keyword evidence="2 10" id="KW-0963">Cytoplasm</keyword>
<evidence type="ECO:0000256" key="5">
    <source>
        <dbReference type="ARBA" id="ARBA00023015"/>
    </source>
</evidence>
<dbReference type="CDD" id="cd19925">
    <property type="entry name" value="REC_citrate_TCS"/>
    <property type="match status" value="1"/>
</dbReference>
<dbReference type="InterPro" id="IPR051271">
    <property type="entry name" value="2C-system_Tx_regulators"/>
</dbReference>
<dbReference type="Gene3D" id="1.10.10.10">
    <property type="entry name" value="Winged helix-like DNA-binding domain superfamily/Winged helix DNA-binding domain"/>
    <property type="match status" value="1"/>
</dbReference>
<organism evidence="13 14">
    <name type="scientific">Desulfosporosinus acididurans</name>
    <dbReference type="NCBI Taxonomy" id="476652"/>
    <lineage>
        <taxon>Bacteria</taxon>
        <taxon>Bacillati</taxon>
        <taxon>Bacillota</taxon>
        <taxon>Clostridia</taxon>
        <taxon>Eubacteriales</taxon>
        <taxon>Desulfitobacteriaceae</taxon>
        <taxon>Desulfosporosinus</taxon>
    </lineage>
</organism>
<dbReference type="InterPro" id="IPR036388">
    <property type="entry name" value="WH-like_DNA-bd_sf"/>
</dbReference>
<keyword evidence="4 10" id="KW-0902">Two-component regulatory system</keyword>
<keyword evidence="8 10" id="KW-0804">Transcription</keyword>
<evidence type="ECO:0000256" key="8">
    <source>
        <dbReference type="ARBA" id="ARBA00023163"/>
    </source>
</evidence>
<dbReference type="SUPFAM" id="SSF52172">
    <property type="entry name" value="CheY-like"/>
    <property type="match status" value="1"/>
</dbReference>
<dbReference type="InterPro" id="IPR024187">
    <property type="entry name" value="Sig_transdc_resp-reg_cit/mal"/>
</dbReference>
<evidence type="ECO:0000256" key="7">
    <source>
        <dbReference type="ARBA" id="ARBA00023159"/>
    </source>
</evidence>
<dbReference type="InterPro" id="IPR036390">
    <property type="entry name" value="WH_DNA-bd_sf"/>
</dbReference>
<evidence type="ECO:0000313" key="13">
    <source>
        <dbReference type="EMBL" id="KLU65252.1"/>
    </source>
</evidence>
<evidence type="ECO:0000256" key="1">
    <source>
        <dbReference type="ARBA" id="ARBA00004496"/>
    </source>
</evidence>
<feature type="modified residue" description="4-aspartylphosphate" evidence="11">
    <location>
        <position position="54"/>
    </location>
</feature>
<keyword evidence="3 11" id="KW-0597">Phosphoprotein</keyword>
<dbReference type="PIRSF" id="PIRSF006171">
    <property type="entry name" value="RR_citrat_malat"/>
    <property type="match status" value="1"/>
</dbReference>
<dbReference type="GO" id="GO:0005737">
    <property type="term" value="C:cytoplasm"/>
    <property type="evidence" value="ECO:0007669"/>
    <property type="project" value="UniProtKB-SubCell"/>
</dbReference>
<dbReference type="InterPro" id="IPR011006">
    <property type="entry name" value="CheY-like_superfamily"/>
</dbReference>
<gene>
    <name evidence="13" type="primary">dcuR</name>
    <name evidence="13" type="ORF">DEAC_c28040</name>
</gene>
<dbReference type="GO" id="GO:0003700">
    <property type="term" value="F:DNA-binding transcription factor activity"/>
    <property type="evidence" value="ECO:0007669"/>
    <property type="project" value="InterPro"/>
</dbReference>
<evidence type="ECO:0000256" key="11">
    <source>
        <dbReference type="PROSITE-ProRule" id="PRU00169"/>
    </source>
</evidence>
<comment type="caution">
    <text evidence="13">The sequence shown here is derived from an EMBL/GenBank/DDBJ whole genome shotgun (WGS) entry which is preliminary data.</text>
</comment>
<keyword evidence="5 10" id="KW-0805">Transcription regulation</keyword>
<dbReference type="STRING" id="476652.DEAC_c28040"/>
<keyword evidence="6 10" id="KW-0238">DNA-binding</keyword>
<evidence type="ECO:0000256" key="6">
    <source>
        <dbReference type="ARBA" id="ARBA00023125"/>
    </source>
</evidence>
<evidence type="ECO:0000256" key="10">
    <source>
        <dbReference type="PIRNR" id="PIRNR006171"/>
    </source>
</evidence>
<evidence type="ECO:0000256" key="9">
    <source>
        <dbReference type="ARBA" id="ARBA00024867"/>
    </source>
</evidence>
<evidence type="ECO:0000313" key="14">
    <source>
        <dbReference type="Proteomes" id="UP000036356"/>
    </source>
</evidence>
<protein>
    <recommendedName>
        <fullName evidence="10">Transcriptional regulatory protein</fullName>
    </recommendedName>
</protein>
<evidence type="ECO:0000256" key="4">
    <source>
        <dbReference type="ARBA" id="ARBA00023012"/>
    </source>
</evidence>
<accession>A0A0J1FPK2</accession>
<dbReference type="GO" id="GO:0003677">
    <property type="term" value="F:DNA binding"/>
    <property type="evidence" value="ECO:0007669"/>
    <property type="project" value="UniProtKB-KW"/>
</dbReference>
<evidence type="ECO:0000256" key="3">
    <source>
        <dbReference type="ARBA" id="ARBA00022553"/>
    </source>
</evidence>
<feature type="domain" description="Response regulatory" evidence="12">
    <location>
        <begin position="3"/>
        <end position="119"/>
    </location>
</feature>
<dbReference type="Pfam" id="PF00072">
    <property type="entry name" value="Response_reg"/>
    <property type="match status" value="1"/>
</dbReference>
<reference evidence="13 14" key="1">
    <citation type="submission" date="2015-06" db="EMBL/GenBank/DDBJ databases">
        <title>Draft genome of the moderately acidophilic sulfate reducer Candidatus Desulfosporosinus acididurans strain M1.</title>
        <authorList>
            <person name="Poehlein A."/>
            <person name="Petzsch P."/>
            <person name="Johnson B.D."/>
            <person name="Schloemann M."/>
            <person name="Daniel R."/>
            <person name="Muehling M."/>
        </authorList>
    </citation>
    <scope>NUCLEOTIDE SEQUENCE [LARGE SCALE GENOMIC DNA]</scope>
    <source>
        <strain evidence="13 14">M1</strain>
    </source>
</reference>
<sequence length="227" mass="26666">MFDVLIVEDDPMVSHVNTKFLKKVPGFNLVGAAANLAEAREYVQKKKINLILLDLFLPKENGIDFLKWLRSQEIHIDVILITADKRSESVQEAFRYGAVDYLIKPFTFERFKDAMQQYKEWAESLQNSIFIEQEALDRYVLTGRAEDETDKPLEKGLSKYTYQRIWDHIAHNGEEYFTADELAEYLGMARASVRKYLDVMEREEKLELLIEYGKVGRPQHKFKLKEF</sequence>
<dbReference type="InterPro" id="IPR001789">
    <property type="entry name" value="Sig_transdc_resp-reg_receiver"/>
</dbReference>
<comment type="function">
    <text evidence="9">May play the central regulatory role in sporulation. It may be an element of the effector pathway responsible for the activation of sporulation genes in response to nutritional stress. Spo0A may act in concert with spo0H (a sigma factor) to control the expression of some genes that are critical to the sporulation process.</text>
</comment>
<dbReference type="EMBL" id="LDZY01000009">
    <property type="protein sequence ID" value="KLU65252.1"/>
    <property type="molecule type" value="Genomic_DNA"/>
</dbReference>
<dbReference type="SMART" id="SM00448">
    <property type="entry name" value="REC"/>
    <property type="match status" value="1"/>
</dbReference>
<dbReference type="PATRIC" id="fig|476652.3.peg.2939"/>
<proteinExistence type="predicted"/>
<dbReference type="AlphaFoldDB" id="A0A0J1FPK2"/>
<keyword evidence="14" id="KW-1185">Reference proteome</keyword>
<name>A0A0J1FPK2_9FIRM</name>
<dbReference type="GO" id="GO:0000156">
    <property type="term" value="F:phosphorelay response regulator activity"/>
    <property type="evidence" value="ECO:0007669"/>
    <property type="project" value="TreeGrafter"/>
</dbReference>